<dbReference type="InterPro" id="IPR000994">
    <property type="entry name" value="Pept_M24"/>
</dbReference>
<dbReference type="EMBL" id="OC915677">
    <property type="protein sequence ID" value="CAD7641458.1"/>
    <property type="molecule type" value="Genomic_DNA"/>
</dbReference>
<feature type="domain" description="Peptidase M24" evidence="8">
    <location>
        <begin position="2"/>
        <end position="144"/>
    </location>
</feature>
<dbReference type="GO" id="GO:0046872">
    <property type="term" value="F:metal ion binding"/>
    <property type="evidence" value="ECO:0007669"/>
    <property type="project" value="UniProtKB-KW"/>
</dbReference>
<evidence type="ECO:0000313" key="10">
    <source>
        <dbReference type="Proteomes" id="UP000728032"/>
    </source>
</evidence>
<evidence type="ECO:0000256" key="2">
    <source>
        <dbReference type="ARBA" id="ARBA00022670"/>
    </source>
</evidence>
<dbReference type="SUPFAM" id="SSF55920">
    <property type="entry name" value="Creatinase/aminopeptidase"/>
    <property type="match status" value="1"/>
</dbReference>
<dbReference type="AlphaFoldDB" id="A0A7R9QDC2"/>
<keyword evidence="4" id="KW-0378">Hydrolase</keyword>
<dbReference type="InterPro" id="IPR036005">
    <property type="entry name" value="Creatinase/aminopeptidase-like"/>
</dbReference>
<name>A0A7R9QDC2_9ACAR</name>
<evidence type="ECO:0000313" key="9">
    <source>
        <dbReference type="EMBL" id="CAD7641458.1"/>
    </source>
</evidence>
<keyword evidence="5" id="KW-0482">Metalloprotease</keyword>
<gene>
    <name evidence="9" type="ORF">ONB1V03_LOCUS3111</name>
</gene>
<sequence length="177" mass="19845">MSAVKPGVSWRDMHLLAEQTQLQELIRHGLLKGDIDEMMASRLGYTFMPHGLGHLLGIDVHDVGGYLEDCPPRSQEPGLSSLRTSRNLIKGMVLTIEPGIYFIEAQLNKAKNDANLSKFIVWEVVDRFRNFGGIRIEDDIVVTETGMELLTDVPRTVAEIEALMAEGRKVDVKFPQQ</sequence>
<evidence type="ECO:0000256" key="4">
    <source>
        <dbReference type="ARBA" id="ARBA00022801"/>
    </source>
</evidence>
<evidence type="ECO:0000256" key="3">
    <source>
        <dbReference type="ARBA" id="ARBA00022723"/>
    </source>
</evidence>
<accession>A0A7R9QDC2</accession>
<proteinExistence type="inferred from homology"/>
<keyword evidence="6" id="KW-0464">Manganese</keyword>
<dbReference type="Proteomes" id="UP000728032">
    <property type="component" value="Unassembled WGS sequence"/>
</dbReference>
<reference evidence="9" key="1">
    <citation type="submission" date="2020-11" db="EMBL/GenBank/DDBJ databases">
        <authorList>
            <person name="Tran Van P."/>
        </authorList>
    </citation>
    <scope>NUCLEOTIDE SEQUENCE</scope>
</reference>
<evidence type="ECO:0000256" key="7">
    <source>
        <dbReference type="RuleBase" id="RU000590"/>
    </source>
</evidence>
<dbReference type="PANTHER" id="PTHR48480">
    <property type="match status" value="1"/>
</dbReference>
<keyword evidence="3 7" id="KW-0479">Metal-binding</keyword>
<protein>
    <recommendedName>
        <fullName evidence="8">Peptidase M24 domain-containing protein</fullName>
    </recommendedName>
</protein>
<keyword evidence="2" id="KW-0645">Protease</keyword>
<evidence type="ECO:0000256" key="1">
    <source>
        <dbReference type="ARBA" id="ARBA00001936"/>
    </source>
</evidence>
<dbReference type="PANTHER" id="PTHR48480:SF2">
    <property type="entry name" value="PEPTIDASE D"/>
    <property type="match status" value="1"/>
</dbReference>
<keyword evidence="10" id="KW-1185">Reference proteome</keyword>
<dbReference type="InterPro" id="IPR052433">
    <property type="entry name" value="X-Pro_dipept-like"/>
</dbReference>
<dbReference type="GO" id="GO:0008237">
    <property type="term" value="F:metallopeptidase activity"/>
    <property type="evidence" value="ECO:0007669"/>
    <property type="project" value="UniProtKB-KW"/>
</dbReference>
<comment type="cofactor">
    <cofactor evidence="1">
        <name>Mn(2+)</name>
        <dbReference type="ChEBI" id="CHEBI:29035"/>
    </cofactor>
</comment>
<organism evidence="9">
    <name type="scientific">Oppiella nova</name>
    <dbReference type="NCBI Taxonomy" id="334625"/>
    <lineage>
        <taxon>Eukaryota</taxon>
        <taxon>Metazoa</taxon>
        <taxon>Ecdysozoa</taxon>
        <taxon>Arthropoda</taxon>
        <taxon>Chelicerata</taxon>
        <taxon>Arachnida</taxon>
        <taxon>Acari</taxon>
        <taxon>Acariformes</taxon>
        <taxon>Sarcoptiformes</taxon>
        <taxon>Oribatida</taxon>
        <taxon>Brachypylina</taxon>
        <taxon>Oppioidea</taxon>
        <taxon>Oppiidae</taxon>
        <taxon>Oppiella</taxon>
    </lineage>
</organism>
<dbReference type="InterPro" id="IPR001131">
    <property type="entry name" value="Peptidase_M24B_aminopep-P_CS"/>
</dbReference>
<dbReference type="OrthoDB" id="10261878at2759"/>
<dbReference type="GO" id="GO:0006508">
    <property type="term" value="P:proteolysis"/>
    <property type="evidence" value="ECO:0007669"/>
    <property type="project" value="UniProtKB-KW"/>
</dbReference>
<evidence type="ECO:0000259" key="8">
    <source>
        <dbReference type="Pfam" id="PF00557"/>
    </source>
</evidence>
<evidence type="ECO:0000256" key="5">
    <source>
        <dbReference type="ARBA" id="ARBA00023049"/>
    </source>
</evidence>
<comment type="similarity">
    <text evidence="7">Belongs to the peptidase M24B family.</text>
</comment>
<dbReference type="EMBL" id="CAJPVJ010000852">
    <property type="protein sequence ID" value="CAG2163537.1"/>
    <property type="molecule type" value="Genomic_DNA"/>
</dbReference>
<feature type="non-terminal residue" evidence="9">
    <location>
        <position position="177"/>
    </location>
</feature>
<evidence type="ECO:0000256" key="6">
    <source>
        <dbReference type="ARBA" id="ARBA00023211"/>
    </source>
</evidence>
<dbReference type="Pfam" id="PF00557">
    <property type="entry name" value="Peptidase_M24"/>
    <property type="match status" value="1"/>
</dbReference>
<dbReference type="Gene3D" id="3.90.230.10">
    <property type="entry name" value="Creatinase/methionine aminopeptidase superfamily"/>
    <property type="match status" value="1"/>
</dbReference>
<dbReference type="PROSITE" id="PS00491">
    <property type="entry name" value="PROLINE_PEPTIDASE"/>
    <property type="match status" value="1"/>
</dbReference>